<evidence type="ECO:0000313" key="4">
    <source>
        <dbReference type="Proteomes" id="UP000324705"/>
    </source>
</evidence>
<feature type="compositionally biased region" description="Polar residues" evidence="1">
    <location>
        <begin position="16"/>
        <end position="27"/>
    </location>
</feature>
<organism evidence="3 4">
    <name type="scientific">Triticum turgidum subsp. durum</name>
    <name type="common">Durum wheat</name>
    <name type="synonym">Triticum durum</name>
    <dbReference type="NCBI Taxonomy" id="4567"/>
    <lineage>
        <taxon>Eukaryota</taxon>
        <taxon>Viridiplantae</taxon>
        <taxon>Streptophyta</taxon>
        <taxon>Embryophyta</taxon>
        <taxon>Tracheophyta</taxon>
        <taxon>Spermatophyta</taxon>
        <taxon>Magnoliopsida</taxon>
        <taxon>Liliopsida</taxon>
        <taxon>Poales</taxon>
        <taxon>Poaceae</taxon>
        <taxon>BOP clade</taxon>
        <taxon>Pooideae</taxon>
        <taxon>Triticodae</taxon>
        <taxon>Triticeae</taxon>
        <taxon>Triticinae</taxon>
        <taxon>Triticum</taxon>
    </lineage>
</organism>
<feature type="region of interest" description="Disordered" evidence="1">
    <location>
        <begin position="1"/>
        <end position="32"/>
    </location>
</feature>
<dbReference type="Pfam" id="PF26133">
    <property type="entry name" value="DUF8039"/>
    <property type="match status" value="1"/>
</dbReference>
<dbReference type="OMA" id="NHQTGCS"/>
<feature type="compositionally biased region" description="Basic and acidic residues" evidence="1">
    <location>
        <begin position="151"/>
        <end position="166"/>
    </location>
</feature>
<sequence>MAGYTTWIHHGESMRPSETTSGPSSQFEEYADSDEMDEMLLEGFGMYDTRTLGEEQESEDDLDDDAEAYYRLVNDGRQELYPGGVASERLAQVEAELHAAKQENMELRYVVHTLVANQTSIMAKSERMQEQYNELKSLIIASRGSVEMGEIPEKELPNKDPSKDLENMNDEEQATSLSYTTKASKAMAAPRHPDKVKATQLESRITESALPSLAPVPKLKKTKTTKHKKPGIFQTPLQKGPKDELKDTIKCGMEVSLTSPNSASVVAMGTIQKTDRKAKAIDGQPLADCVEVLVNIVLKETTGLPRAQGKINRLGNAQARCIPWPRKNIMQTDRTTVLHSKVSSVCSQMSFNNSENVDPNKTTTGTQVTNHQTGCSTLEGAVRNTLKRKKVSETTRMKKGTQAISATTGNNILRNSGRET</sequence>
<dbReference type="Proteomes" id="UP000324705">
    <property type="component" value="Chromosome 7A"/>
</dbReference>
<dbReference type="InterPro" id="IPR058352">
    <property type="entry name" value="DUF8039"/>
</dbReference>
<reference evidence="3 4" key="1">
    <citation type="submission" date="2017-09" db="EMBL/GenBank/DDBJ databases">
        <authorList>
            <consortium name="International Durum Wheat Genome Sequencing Consortium (IDWGSC)"/>
            <person name="Milanesi L."/>
        </authorList>
    </citation>
    <scope>NUCLEOTIDE SEQUENCE [LARGE SCALE GENOMIC DNA]</scope>
    <source>
        <strain evidence="4">cv. Svevo</strain>
    </source>
</reference>
<protein>
    <recommendedName>
        <fullName evidence="2">DUF8039 domain-containing protein</fullName>
    </recommendedName>
</protein>
<feature type="domain" description="DUF8039" evidence="2">
    <location>
        <begin position="242"/>
        <end position="330"/>
    </location>
</feature>
<dbReference type="Gramene" id="TRITD7Av1G013440.1">
    <property type="protein sequence ID" value="TRITD7Av1G013440.1"/>
    <property type="gene ID" value="TRITD7Av1G013440"/>
</dbReference>
<keyword evidence="4" id="KW-1185">Reference proteome</keyword>
<feature type="region of interest" description="Disordered" evidence="1">
    <location>
        <begin position="149"/>
        <end position="173"/>
    </location>
</feature>
<dbReference type="EMBL" id="LT934123">
    <property type="protein sequence ID" value="VAI69242.1"/>
    <property type="molecule type" value="Genomic_DNA"/>
</dbReference>
<feature type="region of interest" description="Disordered" evidence="1">
    <location>
        <begin position="220"/>
        <end position="244"/>
    </location>
</feature>
<feature type="compositionally biased region" description="Basic residues" evidence="1">
    <location>
        <begin position="220"/>
        <end position="230"/>
    </location>
</feature>
<gene>
    <name evidence="3" type="ORF">TRITD_7Av1G013440</name>
</gene>
<evidence type="ECO:0000256" key="1">
    <source>
        <dbReference type="SAM" id="MobiDB-lite"/>
    </source>
</evidence>
<evidence type="ECO:0000259" key="2">
    <source>
        <dbReference type="Pfam" id="PF26133"/>
    </source>
</evidence>
<accession>A0A9R0Z0S4</accession>
<name>A0A9R0Z0S4_TRITD</name>
<proteinExistence type="predicted"/>
<evidence type="ECO:0000313" key="3">
    <source>
        <dbReference type="EMBL" id="VAI69242.1"/>
    </source>
</evidence>
<dbReference type="AlphaFoldDB" id="A0A9R0Z0S4"/>